<dbReference type="RefSeq" id="WP_073112237.1">
    <property type="nucleotide sequence ID" value="NZ_FQYN01000010.1"/>
</dbReference>
<protein>
    <submittedName>
        <fullName evidence="1">Uncharacterized protein</fullName>
    </submittedName>
</protein>
<gene>
    <name evidence="1" type="ORF">SAMN02745146_0067</name>
</gene>
<reference evidence="1 2" key="1">
    <citation type="submission" date="2016-11" db="EMBL/GenBank/DDBJ databases">
        <authorList>
            <person name="Jaros S."/>
            <person name="Januszkiewicz K."/>
            <person name="Wedrychowicz H."/>
        </authorList>
    </citation>
    <scope>NUCLEOTIDE SEQUENCE [LARGE SCALE GENOMIC DNA]</scope>
    <source>
        <strain evidence="1 2">DSM 21074</strain>
    </source>
</reference>
<keyword evidence="2" id="KW-1185">Reference proteome</keyword>
<dbReference type="Proteomes" id="UP000184418">
    <property type="component" value="Unassembled WGS sequence"/>
</dbReference>
<dbReference type="EMBL" id="FQYN01000010">
    <property type="protein sequence ID" value="SHJ75101.1"/>
    <property type="molecule type" value="Genomic_DNA"/>
</dbReference>
<evidence type="ECO:0000313" key="2">
    <source>
        <dbReference type="Proteomes" id="UP000184418"/>
    </source>
</evidence>
<dbReference type="AlphaFoldDB" id="A0A1M6LVA8"/>
<dbReference type="OrthoDB" id="676289at2"/>
<accession>A0A1M6LVA8</accession>
<proteinExistence type="predicted"/>
<organism evidence="1 2">
    <name type="scientific">Hymenobacter daecheongensis DSM 21074</name>
    <dbReference type="NCBI Taxonomy" id="1121955"/>
    <lineage>
        <taxon>Bacteria</taxon>
        <taxon>Pseudomonadati</taxon>
        <taxon>Bacteroidota</taxon>
        <taxon>Cytophagia</taxon>
        <taxon>Cytophagales</taxon>
        <taxon>Hymenobacteraceae</taxon>
        <taxon>Hymenobacter</taxon>
    </lineage>
</organism>
<dbReference type="STRING" id="1121955.SAMN02745146_0067"/>
<sequence length="74" mass="8298">MYNTNDIRQRIKGEARRGDWQTVADKTRKARKTVYDIVAGRRNNDAVLAAFEQLLDERAELLHGAAAPADEAGE</sequence>
<evidence type="ECO:0000313" key="1">
    <source>
        <dbReference type="EMBL" id="SHJ75101.1"/>
    </source>
</evidence>
<name>A0A1M6LVA8_9BACT</name>